<dbReference type="RefSeq" id="WP_216129160.1">
    <property type="nucleotide sequence ID" value="NZ_CP064782.1"/>
</dbReference>
<gene>
    <name evidence="1" type="ORF">Azoinq_10920</name>
</gene>
<dbReference type="Proteomes" id="UP000683428">
    <property type="component" value="Chromosome"/>
</dbReference>
<dbReference type="NCBIfam" id="NF038262">
    <property type="entry name" value="SiaB_fam_kinase"/>
    <property type="match status" value="1"/>
</dbReference>
<reference evidence="1" key="1">
    <citation type="submission" date="2020-11" db="EMBL/GenBank/DDBJ databases">
        <title>Azospira inquinata sp. nov.</title>
        <authorList>
            <person name="Moe W.M."/>
            <person name="Mikes M.C."/>
        </authorList>
    </citation>
    <scope>NUCLEOTIDE SEQUENCE</scope>
    <source>
        <strain evidence="1">Azo-3</strain>
    </source>
</reference>
<proteinExistence type="predicted"/>
<name>A0A975SM09_9RHOO</name>
<dbReference type="Pfam" id="PF19788">
    <property type="entry name" value="DUF6272"/>
    <property type="match status" value="1"/>
</dbReference>
<dbReference type="InterPro" id="IPR046239">
    <property type="entry name" value="DUF6272"/>
</dbReference>
<dbReference type="AlphaFoldDB" id="A0A975SM09"/>
<evidence type="ECO:0000313" key="2">
    <source>
        <dbReference type="Proteomes" id="UP000683428"/>
    </source>
</evidence>
<evidence type="ECO:0000313" key="1">
    <source>
        <dbReference type="EMBL" id="QWT48365.1"/>
    </source>
</evidence>
<organism evidence="1 2">
    <name type="scientific">Azospira inquinata</name>
    <dbReference type="NCBI Taxonomy" id="2785627"/>
    <lineage>
        <taxon>Bacteria</taxon>
        <taxon>Pseudomonadati</taxon>
        <taxon>Pseudomonadota</taxon>
        <taxon>Betaproteobacteria</taxon>
        <taxon>Rhodocyclales</taxon>
        <taxon>Rhodocyclaceae</taxon>
        <taxon>Azospira</taxon>
    </lineage>
</organism>
<protein>
    <submittedName>
        <fullName evidence="1">Uncharacterized protein</fullName>
    </submittedName>
</protein>
<keyword evidence="2" id="KW-1185">Reference proteome</keyword>
<dbReference type="KEGG" id="aiq:Azoinq_10920"/>
<dbReference type="EMBL" id="CP064782">
    <property type="protein sequence ID" value="QWT48365.1"/>
    <property type="molecule type" value="Genomic_DNA"/>
</dbReference>
<sequence length="184" mass="20490">MKLDVFNDFCQRAIQNGILFYYSGEFSQNVVGTMSDALKQRLDSVGAPNTARRKVFSAFVEMAQNIIHYAAENGEDGAKVGALAVGEFGGKFYVICGNPVQLDHVDRLRAKLDPLRRMSLEEIKTAYREQLRNDAHEAEDDISKGAGLGFLTVARESSEPIEYQIVYSSERDDGVAELYLRAVI</sequence>
<accession>A0A975SM09</accession>